<name>A0A0A8YFX4_ARUDO</name>
<evidence type="ECO:0000256" key="1">
    <source>
        <dbReference type="SAM" id="MobiDB-lite"/>
    </source>
</evidence>
<proteinExistence type="predicted"/>
<dbReference type="EMBL" id="GBRH01272731">
    <property type="protein sequence ID" value="JAD25164.1"/>
    <property type="molecule type" value="Transcribed_RNA"/>
</dbReference>
<organism evidence="2">
    <name type="scientific">Arundo donax</name>
    <name type="common">Giant reed</name>
    <name type="synonym">Donax arundinaceus</name>
    <dbReference type="NCBI Taxonomy" id="35708"/>
    <lineage>
        <taxon>Eukaryota</taxon>
        <taxon>Viridiplantae</taxon>
        <taxon>Streptophyta</taxon>
        <taxon>Embryophyta</taxon>
        <taxon>Tracheophyta</taxon>
        <taxon>Spermatophyta</taxon>
        <taxon>Magnoliopsida</taxon>
        <taxon>Liliopsida</taxon>
        <taxon>Poales</taxon>
        <taxon>Poaceae</taxon>
        <taxon>PACMAD clade</taxon>
        <taxon>Arundinoideae</taxon>
        <taxon>Arundineae</taxon>
        <taxon>Arundo</taxon>
    </lineage>
</organism>
<feature type="region of interest" description="Disordered" evidence="1">
    <location>
        <begin position="1"/>
        <end position="60"/>
    </location>
</feature>
<sequence>MGTTALAFRPASELTPAMERRGGTSSPEPRCPQPPRLSVDGHCPRRRTGPRPGASRSARMPLWLPSRQVRIGVLRREMRRTAEG</sequence>
<evidence type="ECO:0000313" key="2">
    <source>
        <dbReference type="EMBL" id="JAD25164.1"/>
    </source>
</evidence>
<reference evidence="2" key="2">
    <citation type="journal article" date="2015" name="Data Brief">
        <title>Shoot transcriptome of the giant reed, Arundo donax.</title>
        <authorList>
            <person name="Barrero R.A."/>
            <person name="Guerrero F.D."/>
            <person name="Moolhuijzen P."/>
            <person name="Goolsby J.A."/>
            <person name="Tidwell J."/>
            <person name="Bellgard S.E."/>
            <person name="Bellgard M.I."/>
        </authorList>
    </citation>
    <scope>NUCLEOTIDE SEQUENCE</scope>
    <source>
        <tissue evidence="2">Shoot tissue taken approximately 20 cm above the soil surface</tissue>
    </source>
</reference>
<accession>A0A0A8YFX4</accession>
<dbReference type="AlphaFoldDB" id="A0A0A8YFX4"/>
<protein>
    <submittedName>
        <fullName evidence="2">Uncharacterized protein</fullName>
    </submittedName>
</protein>
<reference evidence="2" key="1">
    <citation type="submission" date="2014-09" db="EMBL/GenBank/DDBJ databases">
        <authorList>
            <person name="Magalhaes I.L.F."/>
            <person name="Oliveira U."/>
            <person name="Santos F.R."/>
            <person name="Vidigal T.H.D.A."/>
            <person name="Brescovit A.D."/>
            <person name="Santos A.J."/>
        </authorList>
    </citation>
    <scope>NUCLEOTIDE SEQUENCE</scope>
    <source>
        <tissue evidence="2">Shoot tissue taken approximately 20 cm above the soil surface</tissue>
    </source>
</reference>